<evidence type="ECO:0000313" key="1">
    <source>
        <dbReference type="EMBL" id="MPL94037.1"/>
    </source>
</evidence>
<organism evidence="1">
    <name type="scientific">bioreactor metagenome</name>
    <dbReference type="NCBI Taxonomy" id="1076179"/>
    <lineage>
        <taxon>unclassified sequences</taxon>
        <taxon>metagenomes</taxon>
        <taxon>ecological metagenomes</taxon>
    </lineage>
</organism>
<name>A0A644VRY4_9ZZZZ</name>
<dbReference type="EMBL" id="VSSQ01000412">
    <property type="protein sequence ID" value="MPL94037.1"/>
    <property type="molecule type" value="Genomic_DNA"/>
</dbReference>
<gene>
    <name evidence="1" type="ORF">SDC9_40185</name>
</gene>
<dbReference type="AlphaFoldDB" id="A0A644VRY4"/>
<sequence length="118" mass="13001">MMSKIRPLLLADDALMAVVNDVVPSPSERLDNIILFETAPIDNDGCTQRVRIKLTAICDTEAQAAIIYERICAVLITPSDRPLTGDILRVGINGGGSLYDEARKKYHKITYLIITARS</sequence>
<comment type="caution">
    <text evidence="1">The sequence shown here is derived from an EMBL/GenBank/DDBJ whole genome shotgun (WGS) entry which is preliminary data.</text>
</comment>
<accession>A0A644VRY4</accession>
<reference evidence="1" key="1">
    <citation type="submission" date="2019-08" db="EMBL/GenBank/DDBJ databases">
        <authorList>
            <person name="Kucharzyk K."/>
            <person name="Murdoch R.W."/>
            <person name="Higgins S."/>
            <person name="Loffler F."/>
        </authorList>
    </citation>
    <scope>NUCLEOTIDE SEQUENCE</scope>
</reference>
<proteinExistence type="predicted"/>
<protein>
    <submittedName>
        <fullName evidence="1">Uncharacterized protein</fullName>
    </submittedName>
</protein>